<evidence type="ECO:0000313" key="3">
    <source>
        <dbReference type="Proteomes" id="UP000887159"/>
    </source>
</evidence>
<evidence type="ECO:0000256" key="1">
    <source>
        <dbReference type="SAM" id="MobiDB-lite"/>
    </source>
</evidence>
<gene>
    <name evidence="2" type="primary">AVEN_120891_1</name>
    <name evidence="2" type="ORF">TNCV_4470551</name>
</gene>
<protein>
    <submittedName>
        <fullName evidence="2">Uncharacterized protein</fullName>
    </submittedName>
</protein>
<accession>A0A8X6SCM3</accession>
<feature type="region of interest" description="Disordered" evidence="1">
    <location>
        <begin position="76"/>
        <end position="95"/>
    </location>
</feature>
<keyword evidence="3" id="KW-1185">Reference proteome</keyword>
<dbReference type="Proteomes" id="UP000887159">
    <property type="component" value="Unassembled WGS sequence"/>
</dbReference>
<proteinExistence type="predicted"/>
<feature type="compositionally biased region" description="Basic and acidic residues" evidence="1">
    <location>
        <begin position="81"/>
        <end position="95"/>
    </location>
</feature>
<organism evidence="2 3">
    <name type="scientific">Trichonephila clavipes</name>
    <name type="common">Golden silk orbweaver</name>
    <name type="synonym">Nephila clavipes</name>
    <dbReference type="NCBI Taxonomy" id="2585209"/>
    <lineage>
        <taxon>Eukaryota</taxon>
        <taxon>Metazoa</taxon>
        <taxon>Ecdysozoa</taxon>
        <taxon>Arthropoda</taxon>
        <taxon>Chelicerata</taxon>
        <taxon>Arachnida</taxon>
        <taxon>Araneae</taxon>
        <taxon>Araneomorphae</taxon>
        <taxon>Entelegynae</taxon>
        <taxon>Araneoidea</taxon>
        <taxon>Nephilidae</taxon>
        <taxon>Trichonephila</taxon>
    </lineage>
</organism>
<sequence length="95" mass="10945">MIDFTMSSAWLAYRNNMTELGEPKKDILNYFAFRLSVANTLIYGLLKKPYPTPSLAEDENDEPLPKRRVTTCIPRQAAHNNEARHMPEIVGDRNH</sequence>
<reference evidence="2" key="1">
    <citation type="submission" date="2020-08" db="EMBL/GenBank/DDBJ databases">
        <title>Multicomponent nature underlies the extraordinary mechanical properties of spider dragline silk.</title>
        <authorList>
            <person name="Kono N."/>
            <person name="Nakamura H."/>
            <person name="Mori M."/>
            <person name="Yoshida Y."/>
            <person name="Ohtoshi R."/>
            <person name="Malay A.D."/>
            <person name="Moran D.A.P."/>
            <person name="Tomita M."/>
            <person name="Numata K."/>
            <person name="Arakawa K."/>
        </authorList>
    </citation>
    <scope>NUCLEOTIDE SEQUENCE</scope>
</reference>
<name>A0A8X6SCM3_TRICX</name>
<comment type="caution">
    <text evidence="2">The sequence shown here is derived from an EMBL/GenBank/DDBJ whole genome shotgun (WGS) entry which is preliminary data.</text>
</comment>
<evidence type="ECO:0000313" key="2">
    <source>
        <dbReference type="EMBL" id="GFY11069.1"/>
    </source>
</evidence>
<dbReference type="AlphaFoldDB" id="A0A8X6SCM3"/>
<dbReference type="EMBL" id="BMAU01021304">
    <property type="protein sequence ID" value="GFY11069.1"/>
    <property type="molecule type" value="Genomic_DNA"/>
</dbReference>